<protein>
    <recommendedName>
        <fullName evidence="2">2EXR domain-containing protein</fullName>
    </recommendedName>
</protein>
<feature type="compositionally biased region" description="Low complexity" evidence="1">
    <location>
        <begin position="1"/>
        <end position="17"/>
    </location>
</feature>
<evidence type="ECO:0000313" key="3">
    <source>
        <dbReference type="EMBL" id="KAK3688205.1"/>
    </source>
</evidence>
<feature type="region of interest" description="Disordered" evidence="1">
    <location>
        <begin position="1"/>
        <end position="61"/>
    </location>
</feature>
<accession>A0AAE0X8U0</accession>
<proteinExistence type="predicted"/>
<evidence type="ECO:0000313" key="4">
    <source>
        <dbReference type="Proteomes" id="UP001270362"/>
    </source>
</evidence>
<comment type="caution">
    <text evidence="3">The sequence shown here is derived from an EMBL/GenBank/DDBJ whole genome shotgun (WGS) entry which is preliminary data.</text>
</comment>
<gene>
    <name evidence="3" type="ORF">B0T22DRAFT_535435</name>
</gene>
<dbReference type="Proteomes" id="UP001270362">
    <property type="component" value="Unassembled WGS sequence"/>
</dbReference>
<sequence>MAISTPSSGGRRSPSTRGDAEKRHRKDMADSMPPSIFGTPVRKSRQANTTTANKAQKRQIPLFTLFPPRSQPASVTSLPKELRDMIWKEAFAPYALPQNNSSVQVADPQSNSSNNNSSRVAYGETATLYTCQPPPLAHICHVCHVCHDARAHTDMVARKTKKKSSNRYRWEQQATLPIITTATNPAKLLHALQHHARIILDLRTGIHVQPWESLAQFLTILATAASDHQVLLAVPLHGKTSFYTTPDLAMTRRGAKWVTPTSDTNTLDRYVRVDDTQACAELRALVWDARGRRHLGRLVRGVLGGPRGRAAVVAETVEPFAVGLETVNALRAVRREDGRRRLVLPAMEVVMQVRMACCDDFTYLSTTRSEGCPCLDRC</sequence>
<organism evidence="3 4">
    <name type="scientific">Podospora appendiculata</name>
    <dbReference type="NCBI Taxonomy" id="314037"/>
    <lineage>
        <taxon>Eukaryota</taxon>
        <taxon>Fungi</taxon>
        <taxon>Dikarya</taxon>
        <taxon>Ascomycota</taxon>
        <taxon>Pezizomycotina</taxon>
        <taxon>Sordariomycetes</taxon>
        <taxon>Sordariomycetidae</taxon>
        <taxon>Sordariales</taxon>
        <taxon>Podosporaceae</taxon>
        <taxon>Podospora</taxon>
    </lineage>
</organism>
<evidence type="ECO:0000256" key="1">
    <source>
        <dbReference type="SAM" id="MobiDB-lite"/>
    </source>
</evidence>
<evidence type="ECO:0000259" key="2">
    <source>
        <dbReference type="Pfam" id="PF20150"/>
    </source>
</evidence>
<dbReference type="InterPro" id="IPR045518">
    <property type="entry name" value="2EXR"/>
</dbReference>
<dbReference type="Pfam" id="PF20150">
    <property type="entry name" value="2EXR"/>
    <property type="match status" value="1"/>
</dbReference>
<dbReference type="EMBL" id="JAULSO010000002">
    <property type="protein sequence ID" value="KAK3688205.1"/>
    <property type="molecule type" value="Genomic_DNA"/>
</dbReference>
<reference evidence="3" key="1">
    <citation type="journal article" date="2023" name="Mol. Phylogenet. Evol.">
        <title>Genome-scale phylogeny and comparative genomics of the fungal order Sordariales.</title>
        <authorList>
            <person name="Hensen N."/>
            <person name="Bonometti L."/>
            <person name="Westerberg I."/>
            <person name="Brannstrom I.O."/>
            <person name="Guillou S."/>
            <person name="Cros-Aarteil S."/>
            <person name="Calhoun S."/>
            <person name="Haridas S."/>
            <person name="Kuo A."/>
            <person name="Mondo S."/>
            <person name="Pangilinan J."/>
            <person name="Riley R."/>
            <person name="LaButti K."/>
            <person name="Andreopoulos B."/>
            <person name="Lipzen A."/>
            <person name="Chen C."/>
            <person name="Yan M."/>
            <person name="Daum C."/>
            <person name="Ng V."/>
            <person name="Clum A."/>
            <person name="Steindorff A."/>
            <person name="Ohm R.A."/>
            <person name="Martin F."/>
            <person name="Silar P."/>
            <person name="Natvig D.O."/>
            <person name="Lalanne C."/>
            <person name="Gautier V."/>
            <person name="Ament-Velasquez S.L."/>
            <person name="Kruys A."/>
            <person name="Hutchinson M.I."/>
            <person name="Powell A.J."/>
            <person name="Barry K."/>
            <person name="Miller A.N."/>
            <person name="Grigoriev I.V."/>
            <person name="Debuchy R."/>
            <person name="Gladieux P."/>
            <person name="Hiltunen Thoren M."/>
            <person name="Johannesson H."/>
        </authorList>
    </citation>
    <scope>NUCLEOTIDE SEQUENCE</scope>
    <source>
        <strain evidence="3">CBS 314.62</strain>
    </source>
</reference>
<feature type="domain" description="2EXR" evidence="2">
    <location>
        <begin position="77"/>
        <end position="159"/>
    </location>
</feature>
<name>A0AAE0X8U0_9PEZI</name>
<dbReference type="AlphaFoldDB" id="A0AAE0X8U0"/>
<reference evidence="3" key="2">
    <citation type="submission" date="2023-06" db="EMBL/GenBank/DDBJ databases">
        <authorList>
            <consortium name="Lawrence Berkeley National Laboratory"/>
            <person name="Haridas S."/>
            <person name="Hensen N."/>
            <person name="Bonometti L."/>
            <person name="Westerberg I."/>
            <person name="Brannstrom I.O."/>
            <person name="Guillou S."/>
            <person name="Cros-Aarteil S."/>
            <person name="Calhoun S."/>
            <person name="Kuo A."/>
            <person name="Mondo S."/>
            <person name="Pangilinan J."/>
            <person name="Riley R."/>
            <person name="Labutti K."/>
            <person name="Andreopoulos B."/>
            <person name="Lipzen A."/>
            <person name="Chen C."/>
            <person name="Yanf M."/>
            <person name="Daum C."/>
            <person name="Ng V."/>
            <person name="Clum A."/>
            <person name="Steindorff A."/>
            <person name="Ohm R."/>
            <person name="Martin F."/>
            <person name="Silar P."/>
            <person name="Natvig D."/>
            <person name="Lalanne C."/>
            <person name="Gautier V."/>
            <person name="Ament-Velasquez S.L."/>
            <person name="Kruys A."/>
            <person name="Hutchinson M.I."/>
            <person name="Powell A.J."/>
            <person name="Barry K."/>
            <person name="Miller A.N."/>
            <person name="Grigoriev I.V."/>
            <person name="Debuchy R."/>
            <person name="Gladieux P."/>
            <person name="Thoren M.H."/>
            <person name="Johannesson H."/>
        </authorList>
    </citation>
    <scope>NUCLEOTIDE SEQUENCE</scope>
    <source>
        <strain evidence="3">CBS 314.62</strain>
    </source>
</reference>
<keyword evidence="4" id="KW-1185">Reference proteome</keyword>